<evidence type="ECO:0000256" key="5">
    <source>
        <dbReference type="ARBA" id="ARBA00023316"/>
    </source>
</evidence>
<feature type="domain" description="L,D-TPase catalytic" evidence="9">
    <location>
        <begin position="30"/>
        <end position="154"/>
    </location>
</feature>
<dbReference type="PANTHER" id="PTHR30582">
    <property type="entry name" value="L,D-TRANSPEPTIDASE"/>
    <property type="match status" value="1"/>
</dbReference>
<dbReference type="Gene3D" id="1.10.101.10">
    <property type="entry name" value="PGBD-like superfamily/PGBD"/>
    <property type="match status" value="1"/>
</dbReference>
<evidence type="ECO:0000256" key="3">
    <source>
        <dbReference type="ARBA" id="ARBA00022960"/>
    </source>
</evidence>
<dbReference type="Pfam" id="PF03734">
    <property type="entry name" value="YkuD"/>
    <property type="match status" value="1"/>
</dbReference>
<sequence>MIKRILLFSLVVCFLFTFLVPLSTMAADGQFIIINKTTNELAFYENEKLYRVFPVATGKSPELTPEGNFIIVNKIVNRPYYKENIPGGDPANPLGNRWLGLDARGTWGTTYAIHGNNNPSSIGTYASAGCIRMHNDDVKWLFDQVKENTPVIIVSSTKSFDSIAKANGYNVGEGESVKESTPVIKDSVLRLGSNSDKVKELKQVLKDLGYHIGEITKKFDKETDKAVRAFQKDYGLTIDGIVGPKTINILKNPPKKPSTPPAKVDQENKASKEKQTTLTTSLPSESKNQMSPEKIKEIHDNLRRLGFYRGDFDAFNGFSRPAKW</sequence>
<reference evidence="10 11" key="1">
    <citation type="submission" date="2023-07" db="EMBL/GenBank/DDBJ databases">
        <title>Genomic Encyclopedia of Type Strains, Phase IV (KMG-IV): sequencing the most valuable type-strain genomes for metagenomic binning, comparative biology and taxonomic classification.</title>
        <authorList>
            <person name="Goeker M."/>
        </authorList>
    </citation>
    <scope>NUCLEOTIDE SEQUENCE [LARGE SCALE GENOMIC DNA]</scope>
    <source>
        <strain evidence="10 11">DSM 9768</strain>
    </source>
</reference>
<dbReference type="SUPFAM" id="SSF141523">
    <property type="entry name" value="L,D-transpeptidase catalytic domain-like"/>
    <property type="match status" value="1"/>
</dbReference>
<feature type="active site" description="Nucleophile" evidence="6">
    <location>
        <position position="130"/>
    </location>
</feature>
<comment type="caution">
    <text evidence="10">The sequence shown here is derived from an EMBL/GenBank/DDBJ whole genome shotgun (WGS) entry which is preliminary data.</text>
</comment>
<evidence type="ECO:0000256" key="8">
    <source>
        <dbReference type="SAM" id="SignalP"/>
    </source>
</evidence>
<feature type="compositionally biased region" description="Basic and acidic residues" evidence="7">
    <location>
        <begin position="264"/>
        <end position="275"/>
    </location>
</feature>
<evidence type="ECO:0000256" key="1">
    <source>
        <dbReference type="ARBA" id="ARBA00004752"/>
    </source>
</evidence>
<dbReference type="Pfam" id="PF01471">
    <property type="entry name" value="PG_binding_1"/>
    <property type="match status" value="1"/>
</dbReference>
<dbReference type="CDD" id="cd16913">
    <property type="entry name" value="YkuD_like"/>
    <property type="match status" value="1"/>
</dbReference>
<gene>
    <name evidence="10" type="ORF">J2S74_002120</name>
</gene>
<dbReference type="InterPro" id="IPR038063">
    <property type="entry name" value="Transpep_catalytic_dom"/>
</dbReference>
<protein>
    <submittedName>
        <fullName evidence="10">Peptidoglycan hydrolase-like protein with peptidoglycan-binding domain</fullName>
    </submittedName>
</protein>
<dbReference type="EMBL" id="JAUSUG010000007">
    <property type="protein sequence ID" value="MDQ0254741.1"/>
    <property type="molecule type" value="Genomic_DNA"/>
</dbReference>
<dbReference type="SUPFAM" id="SSF47090">
    <property type="entry name" value="PGBD-like"/>
    <property type="match status" value="1"/>
</dbReference>
<evidence type="ECO:0000256" key="7">
    <source>
        <dbReference type="SAM" id="MobiDB-lite"/>
    </source>
</evidence>
<feature type="active site" description="Proton donor/acceptor" evidence="6">
    <location>
        <position position="114"/>
    </location>
</feature>
<feature type="chain" id="PRO_5046431509" evidence="8">
    <location>
        <begin position="27"/>
        <end position="324"/>
    </location>
</feature>
<keyword evidence="8" id="KW-0732">Signal</keyword>
<dbReference type="Proteomes" id="UP001230005">
    <property type="component" value="Unassembled WGS sequence"/>
</dbReference>
<dbReference type="InterPro" id="IPR050979">
    <property type="entry name" value="LD-transpeptidase"/>
</dbReference>
<dbReference type="InterPro" id="IPR036365">
    <property type="entry name" value="PGBD-like_sf"/>
</dbReference>
<dbReference type="RefSeq" id="WP_307325107.1">
    <property type="nucleotide sequence ID" value="NZ_JAUSUG010000007.1"/>
</dbReference>
<evidence type="ECO:0000256" key="6">
    <source>
        <dbReference type="PROSITE-ProRule" id="PRU01373"/>
    </source>
</evidence>
<dbReference type="InterPro" id="IPR036366">
    <property type="entry name" value="PGBDSf"/>
</dbReference>
<feature type="compositionally biased region" description="Polar residues" evidence="7">
    <location>
        <begin position="276"/>
        <end position="291"/>
    </location>
</feature>
<dbReference type="InterPro" id="IPR005490">
    <property type="entry name" value="LD_TPept_cat_dom"/>
</dbReference>
<keyword evidence="5 6" id="KW-0961">Cell wall biogenesis/degradation</keyword>
<feature type="region of interest" description="Disordered" evidence="7">
    <location>
        <begin position="248"/>
        <end position="295"/>
    </location>
</feature>
<feature type="signal peptide" evidence="8">
    <location>
        <begin position="1"/>
        <end position="26"/>
    </location>
</feature>
<dbReference type="PROSITE" id="PS52029">
    <property type="entry name" value="LD_TPASE"/>
    <property type="match status" value="1"/>
</dbReference>
<evidence type="ECO:0000256" key="2">
    <source>
        <dbReference type="ARBA" id="ARBA00022679"/>
    </source>
</evidence>
<evidence type="ECO:0000313" key="10">
    <source>
        <dbReference type="EMBL" id="MDQ0254741.1"/>
    </source>
</evidence>
<name>A0ABT9ZVI0_9BACI</name>
<dbReference type="Gene3D" id="2.40.440.10">
    <property type="entry name" value="L,D-transpeptidase catalytic domain-like"/>
    <property type="match status" value="1"/>
</dbReference>
<evidence type="ECO:0000313" key="11">
    <source>
        <dbReference type="Proteomes" id="UP001230005"/>
    </source>
</evidence>
<dbReference type="PANTHER" id="PTHR30582:SF4">
    <property type="entry name" value="L,D-TRANSPEPTIDASE YQJB-RELATED"/>
    <property type="match status" value="1"/>
</dbReference>
<evidence type="ECO:0000256" key="4">
    <source>
        <dbReference type="ARBA" id="ARBA00022984"/>
    </source>
</evidence>
<accession>A0ABT9ZVI0</accession>
<comment type="pathway">
    <text evidence="1 6">Cell wall biogenesis; peptidoglycan biosynthesis.</text>
</comment>
<keyword evidence="3 6" id="KW-0133">Cell shape</keyword>
<keyword evidence="4 6" id="KW-0573">Peptidoglycan synthesis</keyword>
<keyword evidence="11" id="KW-1185">Reference proteome</keyword>
<organism evidence="10 11">
    <name type="scientific">Evansella vedderi</name>
    <dbReference type="NCBI Taxonomy" id="38282"/>
    <lineage>
        <taxon>Bacteria</taxon>
        <taxon>Bacillati</taxon>
        <taxon>Bacillota</taxon>
        <taxon>Bacilli</taxon>
        <taxon>Bacillales</taxon>
        <taxon>Bacillaceae</taxon>
        <taxon>Evansella</taxon>
    </lineage>
</organism>
<keyword evidence="2" id="KW-0808">Transferase</keyword>
<dbReference type="InterPro" id="IPR002477">
    <property type="entry name" value="Peptidoglycan-bd-like"/>
</dbReference>
<evidence type="ECO:0000259" key="9">
    <source>
        <dbReference type="PROSITE" id="PS52029"/>
    </source>
</evidence>
<proteinExistence type="predicted"/>